<evidence type="ECO:0000313" key="8">
    <source>
        <dbReference type="EMBL" id="NOV33322.1"/>
    </source>
</evidence>
<dbReference type="Pfam" id="PF02841">
    <property type="entry name" value="GBP_C"/>
    <property type="match status" value="1"/>
</dbReference>
<proteinExistence type="inferred from homology"/>
<sequence length="596" mass="67841">MLILVMLTFAIDMSCDAGCATTPGPTMGGEPVQILRVEDGKSIVFNERVLKEVLLAARVKDRPVVVVSIAGAYRQGKSFLLNFLLTYLRNNGRPSWIEDKTTPLSGFNWRPGSTRETTGILLWNEVFLMTNLKGEEVAVLLMDTQGTFDCESTTKESTMIFSLSMMISSVQIYNIINNIKEDDLQHLQFFAEYGRLAQKDNQTQAFQKLLFLVRDWNWGHEHEHGYSGGKSLLAGRLKTTDGQDAELKAVRQNILSCFSDIDCFLMPHPGRKVVADKSFDGRLEDIEEEFREKLRELVLSILAPENLLVKEINGRPLSCHDLLIFFKAHVDVFKGGDLPNPTSMLMASANATNMAAVDKATKRYMSGMTNRPRRNLDQLREFHFGLLAEAVKVFDESPKMGGETMSSPSKDLLTKELEELYRHFYEEEKELIRIEMEAEDKRERERQEEKKREEQRQKERIAEKERSEAREKEIQKEREAFKDKETAFQAQEAASKAKLEKLTEEMALERKQARETEEKITSEMRAKDAEIESLRKSIGKKEIFLEVIKFSTVLAHCGTAGLQFAQGFTPAAVAPAGKSLVQPLALLDMMRHFSKK</sequence>
<keyword evidence="3" id="KW-0342">GTP-binding</keyword>
<dbReference type="AlphaFoldDB" id="A0A6M2CIM8"/>
<comment type="similarity">
    <text evidence="4">Belongs to the TRAFAC class dynamin-like GTPase superfamily. GB1/RHD3 GTPase family.</text>
</comment>
<evidence type="ECO:0000256" key="2">
    <source>
        <dbReference type="ARBA" id="ARBA00022801"/>
    </source>
</evidence>
<evidence type="ECO:0000256" key="5">
    <source>
        <dbReference type="SAM" id="MobiDB-lite"/>
    </source>
</evidence>
<evidence type="ECO:0000259" key="7">
    <source>
        <dbReference type="PROSITE" id="PS51715"/>
    </source>
</evidence>
<protein>
    <submittedName>
        <fullName evidence="8">Putative guanylate-binding protein</fullName>
    </submittedName>
</protein>
<dbReference type="SUPFAM" id="SSF52540">
    <property type="entry name" value="P-loop containing nucleoside triphosphate hydrolases"/>
    <property type="match status" value="1"/>
</dbReference>
<evidence type="ECO:0000256" key="1">
    <source>
        <dbReference type="ARBA" id="ARBA00022741"/>
    </source>
</evidence>
<keyword evidence="6" id="KW-0732">Signal</keyword>
<evidence type="ECO:0000256" key="6">
    <source>
        <dbReference type="SAM" id="SignalP"/>
    </source>
</evidence>
<dbReference type="SUPFAM" id="SSF48340">
    <property type="entry name" value="Interferon-induced guanylate-binding protein 1 (GBP1), C-terminal domain"/>
    <property type="match status" value="1"/>
</dbReference>
<evidence type="ECO:0000256" key="4">
    <source>
        <dbReference type="PROSITE-ProRule" id="PRU01052"/>
    </source>
</evidence>
<dbReference type="Pfam" id="PF02263">
    <property type="entry name" value="GBP"/>
    <property type="match status" value="1"/>
</dbReference>
<dbReference type="OrthoDB" id="7788754at2759"/>
<feature type="domain" description="GB1/RHD3-type G" evidence="7">
    <location>
        <begin position="61"/>
        <end position="306"/>
    </location>
</feature>
<dbReference type="InterPro" id="IPR003191">
    <property type="entry name" value="Guanylate-bd/ATL_C"/>
</dbReference>
<dbReference type="EMBL" id="GHWJ01000585">
    <property type="protein sequence ID" value="NOV33322.1"/>
    <property type="molecule type" value="Transcribed_RNA"/>
</dbReference>
<feature type="chain" id="PRO_5027014949" evidence="6">
    <location>
        <begin position="18"/>
        <end position="596"/>
    </location>
</feature>
<accession>A0A6M2CIM8</accession>
<dbReference type="GO" id="GO:0003924">
    <property type="term" value="F:GTPase activity"/>
    <property type="evidence" value="ECO:0007669"/>
    <property type="project" value="InterPro"/>
</dbReference>
<keyword evidence="2" id="KW-0378">Hydrolase</keyword>
<organism evidence="8">
    <name type="scientific">Rhipicephalus microplus</name>
    <name type="common">Cattle tick</name>
    <name type="synonym">Boophilus microplus</name>
    <dbReference type="NCBI Taxonomy" id="6941"/>
    <lineage>
        <taxon>Eukaryota</taxon>
        <taxon>Metazoa</taxon>
        <taxon>Ecdysozoa</taxon>
        <taxon>Arthropoda</taxon>
        <taxon>Chelicerata</taxon>
        <taxon>Arachnida</taxon>
        <taxon>Acari</taxon>
        <taxon>Parasitiformes</taxon>
        <taxon>Ixodida</taxon>
        <taxon>Ixodoidea</taxon>
        <taxon>Ixodidae</taxon>
        <taxon>Rhipicephalinae</taxon>
        <taxon>Rhipicephalus</taxon>
        <taxon>Boophilus</taxon>
    </lineage>
</organism>
<feature type="region of interest" description="Disordered" evidence="5">
    <location>
        <begin position="439"/>
        <end position="496"/>
    </location>
</feature>
<feature type="signal peptide" evidence="6">
    <location>
        <begin position="1"/>
        <end position="17"/>
    </location>
</feature>
<feature type="compositionally biased region" description="Basic and acidic residues" evidence="5">
    <location>
        <begin position="439"/>
        <end position="486"/>
    </location>
</feature>
<keyword evidence="1" id="KW-0547">Nucleotide-binding</keyword>
<dbReference type="GO" id="GO:0005525">
    <property type="term" value="F:GTP binding"/>
    <property type="evidence" value="ECO:0007669"/>
    <property type="project" value="UniProtKB-KW"/>
</dbReference>
<dbReference type="CDD" id="cd01851">
    <property type="entry name" value="GBP"/>
    <property type="match status" value="1"/>
</dbReference>
<dbReference type="Gene3D" id="3.40.50.300">
    <property type="entry name" value="P-loop containing nucleotide triphosphate hydrolases"/>
    <property type="match status" value="1"/>
</dbReference>
<name>A0A6M2CIM8_RHIMP</name>
<dbReference type="VEuPathDB" id="VectorBase:LOC119164341"/>
<reference evidence="8" key="1">
    <citation type="submission" date="2019-09" db="EMBL/GenBank/DDBJ databases">
        <title>Organ-specific transcriptomic study of the physiology of the cattle tick, Rhipicephalus microplus.</title>
        <authorList>
            <person name="Tirloni L."/>
            <person name="Braz G."/>
            <person name="Gandara A.C.P."/>
            <person name="Sabadin G.A."/>
            <person name="da Silva R.M."/>
            <person name="Guizzo M.G."/>
            <person name="Machado J.A."/>
            <person name="Costa E.P."/>
            <person name="Gomes H.F."/>
            <person name="Moraes J."/>
            <person name="Mota M.B.S."/>
            <person name="Mesquita R.D."/>
            <person name="Alvarenga P.H."/>
            <person name="Alves F."/>
            <person name="Seixas A."/>
            <person name="da Fonseca R.N."/>
            <person name="Fogaca A."/>
            <person name="Logullo C."/>
            <person name="Tanaka A."/>
            <person name="Daffre S."/>
            <person name="Termignoni C."/>
            <person name="Vaz I.S.Jr."/>
            <person name="Oliveira P.L."/>
            <person name="Ribeiro J.M."/>
        </authorList>
    </citation>
    <scope>NUCLEOTIDE SEQUENCE</scope>
    <source>
        <strain evidence="8">Porto Alegre</strain>
    </source>
</reference>
<dbReference type="InterPro" id="IPR030386">
    <property type="entry name" value="G_GB1_RHD3_dom"/>
</dbReference>
<dbReference type="InterPro" id="IPR027417">
    <property type="entry name" value="P-loop_NTPase"/>
</dbReference>
<dbReference type="PROSITE" id="PS51715">
    <property type="entry name" value="G_GB1_RHD3"/>
    <property type="match status" value="1"/>
</dbReference>
<evidence type="ECO:0000256" key="3">
    <source>
        <dbReference type="ARBA" id="ARBA00023134"/>
    </source>
</evidence>
<dbReference type="PANTHER" id="PTHR10751">
    <property type="entry name" value="GUANYLATE BINDING PROTEIN"/>
    <property type="match status" value="1"/>
</dbReference>
<dbReference type="Gene3D" id="1.20.58.420">
    <property type="entry name" value="AHSP"/>
    <property type="match status" value="1"/>
</dbReference>
<dbReference type="InterPro" id="IPR036543">
    <property type="entry name" value="Guanylate-bd_C_sf"/>
</dbReference>
<dbReference type="InterPro" id="IPR015894">
    <property type="entry name" value="Guanylate-bd_N"/>
</dbReference>